<keyword evidence="3" id="KW-1185">Reference proteome</keyword>
<gene>
    <name evidence="2" type="ORF">M5D96_011815</name>
</gene>
<keyword evidence="1" id="KW-1133">Transmembrane helix</keyword>
<feature type="non-terminal residue" evidence="2">
    <location>
        <position position="1"/>
    </location>
</feature>
<comment type="caution">
    <text evidence="2">The sequence shown here is derived from an EMBL/GenBank/DDBJ whole genome shotgun (WGS) entry which is preliminary data.</text>
</comment>
<keyword evidence="1" id="KW-0812">Transmembrane</keyword>
<dbReference type="Proteomes" id="UP001059596">
    <property type="component" value="Unassembled WGS sequence"/>
</dbReference>
<accession>A0A9Q0BK19</accession>
<organism evidence="2 3">
    <name type="scientific">Drosophila gunungcola</name>
    <name type="common">fruit fly</name>
    <dbReference type="NCBI Taxonomy" id="103775"/>
    <lineage>
        <taxon>Eukaryota</taxon>
        <taxon>Metazoa</taxon>
        <taxon>Ecdysozoa</taxon>
        <taxon>Arthropoda</taxon>
        <taxon>Hexapoda</taxon>
        <taxon>Insecta</taxon>
        <taxon>Pterygota</taxon>
        <taxon>Neoptera</taxon>
        <taxon>Endopterygota</taxon>
        <taxon>Diptera</taxon>
        <taxon>Brachycera</taxon>
        <taxon>Muscomorpha</taxon>
        <taxon>Ephydroidea</taxon>
        <taxon>Drosophilidae</taxon>
        <taxon>Drosophila</taxon>
        <taxon>Sophophora</taxon>
    </lineage>
</organism>
<proteinExistence type="predicted"/>
<evidence type="ECO:0000313" key="3">
    <source>
        <dbReference type="Proteomes" id="UP001059596"/>
    </source>
</evidence>
<dbReference type="AlphaFoldDB" id="A0A9Q0BK19"/>
<keyword evidence="1" id="KW-0472">Membrane</keyword>
<evidence type="ECO:0000313" key="2">
    <source>
        <dbReference type="EMBL" id="KAI8035372.1"/>
    </source>
</evidence>
<name>A0A9Q0BK19_9MUSC</name>
<protein>
    <submittedName>
        <fullName evidence="2">Uncharacterized protein</fullName>
    </submittedName>
</protein>
<feature type="transmembrane region" description="Helical" evidence="1">
    <location>
        <begin position="15"/>
        <end position="34"/>
    </location>
</feature>
<evidence type="ECO:0000256" key="1">
    <source>
        <dbReference type="SAM" id="Phobius"/>
    </source>
</evidence>
<dbReference type="EMBL" id="JAMKOV010000038">
    <property type="protein sequence ID" value="KAI8035372.1"/>
    <property type="molecule type" value="Genomic_DNA"/>
</dbReference>
<reference evidence="2" key="1">
    <citation type="journal article" date="2023" name="Genome Biol. Evol.">
        <title>Long-read-based Genome Assembly of Drosophila gunungcola Reveals Fewer Chemosensory Genes in Flower-breeding Species.</title>
        <authorList>
            <person name="Negi A."/>
            <person name="Liao B.Y."/>
            <person name="Yeh S.D."/>
        </authorList>
    </citation>
    <scope>NUCLEOTIDE SEQUENCE</scope>
    <source>
        <strain evidence="2">Sukarami</strain>
    </source>
</reference>
<sequence length="79" mass="9264">ISVFVVVRTSFCSSYTLQLVGFSSRFQLYFWFCFATRKRVGHRRATLQMELEYIRCATDGCVEQTYLAKSTSSTVNWFH</sequence>